<dbReference type="InterPro" id="IPR011333">
    <property type="entry name" value="SKP1/BTB/POZ_sf"/>
</dbReference>
<sequence length="117" mass="13563">MICFSFIVVVPDTYCTEAGFKSLINIWKLAHRYGHHALFLHCLSRIKPHIAVDNVLFLYRWSVKCGLPLLRLALAKVMATNGAEVCSMPQAITFTRESTKRFHEMTIEIFCKYLRRN</sequence>
<dbReference type="AlphaFoldDB" id="E9H458"/>
<proteinExistence type="predicted"/>
<dbReference type="HOGENOM" id="CLU_2087244_0_0_1"/>
<dbReference type="InParanoid" id="E9H458"/>
<protein>
    <submittedName>
        <fullName evidence="1">Uncharacterized protein</fullName>
    </submittedName>
</protein>
<accession>E9H458</accession>
<dbReference type="Gene3D" id="3.30.710.10">
    <property type="entry name" value="Potassium Channel Kv1.1, Chain A"/>
    <property type="match status" value="1"/>
</dbReference>
<keyword evidence="2" id="KW-1185">Reference proteome</keyword>
<gene>
    <name evidence="1" type="ORF">DAPPUDRAFT_325248</name>
</gene>
<name>E9H458_DAPPU</name>
<evidence type="ECO:0000313" key="1">
    <source>
        <dbReference type="EMBL" id="EFX73457.1"/>
    </source>
</evidence>
<organism evidence="1 2">
    <name type="scientific">Daphnia pulex</name>
    <name type="common">Water flea</name>
    <dbReference type="NCBI Taxonomy" id="6669"/>
    <lineage>
        <taxon>Eukaryota</taxon>
        <taxon>Metazoa</taxon>
        <taxon>Ecdysozoa</taxon>
        <taxon>Arthropoda</taxon>
        <taxon>Crustacea</taxon>
        <taxon>Branchiopoda</taxon>
        <taxon>Diplostraca</taxon>
        <taxon>Cladocera</taxon>
        <taxon>Anomopoda</taxon>
        <taxon>Daphniidae</taxon>
        <taxon>Daphnia</taxon>
    </lineage>
</organism>
<dbReference type="EMBL" id="GL732590">
    <property type="protein sequence ID" value="EFX73457.1"/>
    <property type="molecule type" value="Genomic_DNA"/>
</dbReference>
<evidence type="ECO:0000313" key="2">
    <source>
        <dbReference type="Proteomes" id="UP000000305"/>
    </source>
</evidence>
<dbReference type="KEGG" id="dpx:DAPPUDRAFT_325248"/>
<reference evidence="1 2" key="1">
    <citation type="journal article" date="2011" name="Science">
        <title>The ecoresponsive genome of Daphnia pulex.</title>
        <authorList>
            <person name="Colbourne J.K."/>
            <person name="Pfrender M.E."/>
            <person name="Gilbert D."/>
            <person name="Thomas W.K."/>
            <person name="Tucker A."/>
            <person name="Oakley T.H."/>
            <person name="Tokishita S."/>
            <person name="Aerts A."/>
            <person name="Arnold G.J."/>
            <person name="Basu M.K."/>
            <person name="Bauer D.J."/>
            <person name="Caceres C.E."/>
            <person name="Carmel L."/>
            <person name="Casola C."/>
            <person name="Choi J.H."/>
            <person name="Detter J.C."/>
            <person name="Dong Q."/>
            <person name="Dusheyko S."/>
            <person name="Eads B.D."/>
            <person name="Frohlich T."/>
            <person name="Geiler-Samerotte K.A."/>
            <person name="Gerlach D."/>
            <person name="Hatcher P."/>
            <person name="Jogdeo S."/>
            <person name="Krijgsveld J."/>
            <person name="Kriventseva E.V."/>
            <person name="Kultz D."/>
            <person name="Laforsch C."/>
            <person name="Lindquist E."/>
            <person name="Lopez J."/>
            <person name="Manak J.R."/>
            <person name="Muller J."/>
            <person name="Pangilinan J."/>
            <person name="Patwardhan R.P."/>
            <person name="Pitluck S."/>
            <person name="Pritham E.J."/>
            <person name="Rechtsteiner A."/>
            <person name="Rho M."/>
            <person name="Rogozin I.B."/>
            <person name="Sakarya O."/>
            <person name="Salamov A."/>
            <person name="Schaack S."/>
            <person name="Shapiro H."/>
            <person name="Shiga Y."/>
            <person name="Skalitzky C."/>
            <person name="Smith Z."/>
            <person name="Souvorov A."/>
            <person name="Sung W."/>
            <person name="Tang Z."/>
            <person name="Tsuchiya D."/>
            <person name="Tu H."/>
            <person name="Vos H."/>
            <person name="Wang M."/>
            <person name="Wolf Y.I."/>
            <person name="Yamagata H."/>
            <person name="Yamada T."/>
            <person name="Ye Y."/>
            <person name="Shaw J.R."/>
            <person name="Andrews J."/>
            <person name="Crease T.J."/>
            <person name="Tang H."/>
            <person name="Lucas S.M."/>
            <person name="Robertson H.M."/>
            <person name="Bork P."/>
            <person name="Koonin E.V."/>
            <person name="Zdobnov E.M."/>
            <person name="Grigoriev I.V."/>
            <person name="Lynch M."/>
            <person name="Boore J.L."/>
        </authorList>
    </citation>
    <scope>NUCLEOTIDE SEQUENCE [LARGE SCALE GENOMIC DNA]</scope>
</reference>
<dbReference type="Proteomes" id="UP000000305">
    <property type="component" value="Unassembled WGS sequence"/>
</dbReference>